<dbReference type="SUPFAM" id="SSF54593">
    <property type="entry name" value="Glyoxalase/Bleomycin resistance protein/Dihydroxybiphenyl dioxygenase"/>
    <property type="match status" value="2"/>
</dbReference>
<dbReference type="AlphaFoldDB" id="A0AA44F0Z7"/>
<dbReference type="Pfam" id="PF00903">
    <property type="entry name" value="Glyoxalase"/>
    <property type="match status" value="2"/>
</dbReference>
<evidence type="ECO:0000259" key="1">
    <source>
        <dbReference type="PROSITE" id="PS51819"/>
    </source>
</evidence>
<accession>A0AA44F0Z7</accession>
<comment type="caution">
    <text evidence="2">The sequence shown here is derived from an EMBL/GenBank/DDBJ whole genome shotgun (WGS) entry which is preliminary data.</text>
</comment>
<protein>
    <submittedName>
        <fullName evidence="2">VOC family protein</fullName>
    </submittedName>
</protein>
<dbReference type="InterPro" id="IPR029068">
    <property type="entry name" value="Glyas_Bleomycin-R_OHBP_Dase"/>
</dbReference>
<dbReference type="InterPro" id="IPR052164">
    <property type="entry name" value="Anthracycline_SecMetBiosynth"/>
</dbReference>
<name>A0AA44F0Z7_AGRTU</name>
<proteinExistence type="predicted"/>
<organism evidence="2 3">
    <name type="scientific">Agrobacterium tumefaciens</name>
    <dbReference type="NCBI Taxonomy" id="358"/>
    <lineage>
        <taxon>Bacteria</taxon>
        <taxon>Pseudomonadati</taxon>
        <taxon>Pseudomonadota</taxon>
        <taxon>Alphaproteobacteria</taxon>
        <taxon>Hyphomicrobiales</taxon>
        <taxon>Rhizobiaceae</taxon>
        <taxon>Rhizobium/Agrobacterium group</taxon>
        <taxon>Agrobacterium</taxon>
        <taxon>Agrobacterium tumefaciens complex</taxon>
    </lineage>
</organism>
<feature type="domain" description="VOC" evidence="1">
    <location>
        <begin position="7"/>
        <end position="124"/>
    </location>
</feature>
<dbReference type="PANTHER" id="PTHR33993">
    <property type="entry name" value="GLYOXALASE-RELATED"/>
    <property type="match status" value="1"/>
</dbReference>
<dbReference type="EMBL" id="JAAMAY010000005">
    <property type="protein sequence ID" value="NTC26999.1"/>
    <property type="molecule type" value="Genomic_DNA"/>
</dbReference>
<dbReference type="RefSeq" id="WP_065658171.1">
    <property type="nucleotide sequence ID" value="NZ_CP123838.1"/>
</dbReference>
<dbReference type="PROSITE" id="PS51819">
    <property type="entry name" value="VOC"/>
    <property type="match status" value="2"/>
</dbReference>
<evidence type="ECO:0000313" key="3">
    <source>
        <dbReference type="Proteomes" id="UP000702952"/>
    </source>
</evidence>
<feature type="domain" description="VOC" evidence="1">
    <location>
        <begin position="142"/>
        <end position="258"/>
    </location>
</feature>
<evidence type="ECO:0000313" key="2">
    <source>
        <dbReference type="EMBL" id="NTC26999.1"/>
    </source>
</evidence>
<sequence>MSDTHGKFIWVELMTPDMEQGARFYGHVAGWQTKDFGSPEMPYLVLEADGKGMGGIMELTEEHKGQGIPPNWTGYVGVDDVDATAKLFAEKGGSVRRPPQDIPEIGRFAVVADPSGAVLCIMTPLPMETGGFPQETQNLPGHVGWYELATNNVDDAIAFYGEVFGWTKDHDFDMGAEMGPYRIFAHNGKVVGGMMKCMAGVPTCYWGYYFNVDGIDDAITRVSTGGGKVVNGPMEVPGESWIVNCQDPQGAFFSLLSQKK</sequence>
<dbReference type="Proteomes" id="UP000702952">
    <property type="component" value="Unassembled WGS sequence"/>
</dbReference>
<reference evidence="2" key="1">
    <citation type="journal article" date="2020" name="Science">
        <title>Unexpected conservation and global transmission of agrobacterial virulence plasmids.</title>
        <authorList>
            <person name="Weisberg A.J."/>
            <person name="Davis E.W. 2nd"/>
            <person name="Tabima J."/>
            <person name="Belcher M.S."/>
            <person name="Miller M."/>
            <person name="Kuo C.H."/>
            <person name="Loper J.E."/>
            <person name="Grunwald N.J."/>
            <person name="Putnam M.L."/>
            <person name="Chang J.H."/>
        </authorList>
    </citation>
    <scope>NUCLEOTIDE SEQUENCE</scope>
    <source>
        <strain evidence="2">17-1853-1a</strain>
    </source>
</reference>
<dbReference type="CDD" id="cd07247">
    <property type="entry name" value="SgaA_N_like"/>
    <property type="match status" value="2"/>
</dbReference>
<dbReference type="InterPro" id="IPR037523">
    <property type="entry name" value="VOC_core"/>
</dbReference>
<dbReference type="PANTHER" id="PTHR33993:SF14">
    <property type="entry name" value="GB|AAF24581.1"/>
    <property type="match status" value="1"/>
</dbReference>
<dbReference type="Gene3D" id="3.10.180.10">
    <property type="entry name" value="2,3-Dihydroxybiphenyl 1,2-Dioxygenase, domain 1"/>
    <property type="match status" value="2"/>
</dbReference>
<dbReference type="InterPro" id="IPR004360">
    <property type="entry name" value="Glyas_Fos-R_dOase_dom"/>
</dbReference>
<gene>
    <name evidence="2" type="ORF">G6M46_02365</name>
</gene>